<dbReference type="InterPro" id="IPR012833">
    <property type="entry name" value="NrdD"/>
</dbReference>
<dbReference type="Pfam" id="PF13597">
    <property type="entry name" value="NRDD"/>
    <property type="match status" value="1"/>
</dbReference>
<dbReference type="Proteomes" id="UP000732619">
    <property type="component" value="Unassembled WGS sequence"/>
</dbReference>
<gene>
    <name evidence="1" type="ORF">E7Z75_08380</name>
</gene>
<dbReference type="AlphaFoldDB" id="A0A8T3VZL2"/>
<dbReference type="EMBL" id="SUTG01000051">
    <property type="protein sequence ID" value="MBE6513139.1"/>
    <property type="molecule type" value="Genomic_DNA"/>
</dbReference>
<comment type="caution">
    <text evidence="1">The sequence shown here is derived from an EMBL/GenBank/DDBJ whole genome shotgun (WGS) entry which is preliminary data.</text>
</comment>
<sequence>KCPSCGETADVEWYDRITGYVQQVGHAKSANGGWNAGKRQELIDRRRFEQ</sequence>
<organism evidence="1 2">
    <name type="scientific">Methanobrevibacter olleyae</name>
    <dbReference type="NCBI Taxonomy" id="294671"/>
    <lineage>
        <taxon>Archaea</taxon>
        <taxon>Methanobacteriati</taxon>
        <taxon>Methanobacteriota</taxon>
        <taxon>Methanomada group</taxon>
        <taxon>Methanobacteria</taxon>
        <taxon>Methanobacteriales</taxon>
        <taxon>Methanobacteriaceae</taxon>
        <taxon>Methanobrevibacter</taxon>
    </lineage>
</organism>
<proteinExistence type="predicted"/>
<dbReference type="GO" id="GO:0008998">
    <property type="term" value="F:ribonucleoside-triphosphate reductase (thioredoxin) activity"/>
    <property type="evidence" value="ECO:0007669"/>
    <property type="project" value="InterPro"/>
</dbReference>
<accession>A0A8T3VZL2</accession>
<feature type="non-terminal residue" evidence="1">
    <location>
        <position position="1"/>
    </location>
</feature>
<reference evidence="1" key="1">
    <citation type="submission" date="2019-04" db="EMBL/GenBank/DDBJ databases">
        <title>Evolution of Biomass-Degrading Anaerobic Consortia Revealed by Metagenomics.</title>
        <authorList>
            <person name="Peng X."/>
        </authorList>
    </citation>
    <scope>NUCLEOTIDE SEQUENCE</scope>
    <source>
        <strain evidence="1">SIG14</strain>
    </source>
</reference>
<name>A0A8T3VZL2_METOL</name>
<evidence type="ECO:0000313" key="1">
    <source>
        <dbReference type="EMBL" id="MBE6513139.1"/>
    </source>
</evidence>
<dbReference type="GO" id="GO:0006260">
    <property type="term" value="P:DNA replication"/>
    <property type="evidence" value="ECO:0007669"/>
    <property type="project" value="InterPro"/>
</dbReference>
<protein>
    <submittedName>
        <fullName evidence="1">Uncharacterized protein</fullName>
    </submittedName>
</protein>
<evidence type="ECO:0000313" key="2">
    <source>
        <dbReference type="Proteomes" id="UP000732619"/>
    </source>
</evidence>